<reference evidence="8 9" key="1">
    <citation type="submission" date="2020-02" db="EMBL/GenBank/DDBJ databases">
        <authorList>
            <person name="Ma Q."/>
            <person name="Huang Y."/>
            <person name="Song X."/>
            <person name="Pei D."/>
        </authorList>
    </citation>
    <scope>NUCLEOTIDE SEQUENCE [LARGE SCALE GENOMIC DNA]</scope>
    <source>
        <strain evidence="8">Sxm20200214</strain>
        <tissue evidence="8">Leaf</tissue>
    </source>
</reference>
<dbReference type="Gene3D" id="2.40.160.200">
    <property type="entry name" value="LURP1-related"/>
    <property type="match status" value="1"/>
</dbReference>
<dbReference type="InterPro" id="IPR007612">
    <property type="entry name" value="LOR"/>
</dbReference>
<evidence type="ECO:0000256" key="1">
    <source>
        <dbReference type="ARBA" id="ARBA00004123"/>
    </source>
</evidence>
<dbReference type="PANTHER" id="PTHR12346:SF24">
    <property type="entry name" value="PAIRED AMPHIPATHIC HELIX PROTEIN SIN3-LIKE 6"/>
    <property type="match status" value="1"/>
</dbReference>
<feature type="region of interest" description="Disordered" evidence="7">
    <location>
        <begin position="222"/>
        <end position="264"/>
    </location>
</feature>
<keyword evidence="9" id="KW-1185">Reference proteome</keyword>
<evidence type="ECO:0000313" key="8">
    <source>
        <dbReference type="EMBL" id="KAG2251607.1"/>
    </source>
</evidence>
<evidence type="ECO:0000256" key="3">
    <source>
        <dbReference type="ARBA" id="ARBA00022491"/>
    </source>
</evidence>
<dbReference type="InterPro" id="IPR036600">
    <property type="entry name" value="PAH_sf"/>
</dbReference>
<dbReference type="GO" id="GO:0000118">
    <property type="term" value="C:histone deacetylase complex"/>
    <property type="evidence" value="ECO:0007669"/>
    <property type="project" value="TreeGrafter"/>
</dbReference>
<dbReference type="FunFam" id="1.20.1160.11:FF:000003">
    <property type="entry name" value="Paired amphipathic helix SIN3-like protein"/>
    <property type="match status" value="1"/>
</dbReference>
<dbReference type="FunFam" id="1.20.1160.11:FF:000001">
    <property type="entry name" value="Paired amphipathic helix protein Sin3"/>
    <property type="match status" value="1"/>
</dbReference>
<dbReference type="Proteomes" id="UP000886595">
    <property type="component" value="Unassembled WGS sequence"/>
</dbReference>
<protein>
    <submittedName>
        <fullName evidence="8">Uncharacterized protein</fullName>
    </submittedName>
</protein>
<proteinExistence type="inferred from homology"/>
<dbReference type="Gene3D" id="1.20.1160.11">
    <property type="entry name" value="Paired amphipathic helix"/>
    <property type="match status" value="2"/>
</dbReference>
<accession>A0A8X7PJ55</accession>
<dbReference type="Pfam" id="PF04525">
    <property type="entry name" value="LOR"/>
    <property type="match status" value="1"/>
</dbReference>
<sequence length="408" mass="46866">MRRDREDGYTEVSSRGEINGQSPTIRDALHYVSAVRNTFHYDIGKYETFLEVMNDFKAQRDDHNGVIKRIKVLFNGHNDLILGFNTFLPKEYTITLPLEEEKPKSGVGFQDAFGFVTKIKARFSSDEHAYKRFLDILKMYRKERKSIIDVYEEVTILFKGHEDLLVEFLNFLPNCAAISDMLPRHSDKVENGDEKLVVFSGGNSTGKSLAKEDQGGYLNVAENGRIQDHQSGQDGGRDTDRADKTASSEQRNTPIMAEQDRNNRSNTIPIIGSEFVRPQPSDLTIIRDTVTSKHDRWQVYRGSNLDDKIFTVKRSSSVQLKTRVEVFLKQPDKEVSCDFNIKGRFMKLYVCNIQVHEGHERLVATVYPNVDCAFIVTLIFIFDLVIWLELGPDCYFERKCGLRMCKMV</sequence>
<comment type="similarity">
    <text evidence="2">Belongs to the LOR family.</text>
</comment>
<evidence type="ECO:0000256" key="2">
    <source>
        <dbReference type="ARBA" id="ARBA00005437"/>
    </source>
</evidence>
<dbReference type="InterPro" id="IPR025659">
    <property type="entry name" value="Tubby-like_C"/>
</dbReference>
<dbReference type="Pfam" id="PF02671">
    <property type="entry name" value="PAH"/>
    <property type="match status" value="2"/>
</dbReference>
<evidence type="ECO:0000256" key="7">
    <source>
        <dbReference type="SAM" id="MobiDB-lite"/>
    </source>
</evidence>
<dbReference type="EMBL" id="JAAMPC010000016">
    <property type="protein sequence ID" value="KAG2251607.1"/>
    <property type="molecule type" value="Genomic_DNA"/>
</dbReference>
<organism evidence="8 9">
    <name type="scientific">Brassica carinata</name>
    <name type="common">Ethiopian mustard</name>
    <name type="synonym">Abyssinian cabbage</name>
    <dbReference type="NCBI Taxonomy" id="52824"/>
    <lineage>
        <taxon>Eukaryota</taxon>
        <taxon>Viridiplantae</taxon>
        <taxon>Streptophyta</taxon>
        <taxon>Embryophyta</taxon>
        <taxon>Tracheophyta</taxon>
        <taxon>Spermatophyta</taxon>
        <taxon>Magnoliopsida</taxon>
        <taxon>eudicotyledons</taxon>
        <taxon>Gunneridae</taxon>
        <taxon>Pentapetalae</taxon>
        <taxon>rosids</taxon>
        <taxon>malvids</taxon>
        <taxon>Brassicales</taxon>
        <taxon>Brassicaceae</taxon>
        <taxon>Brassiceae</taxon>
        <taxon>Brassica</taxon>
    </lineage>
</organism>
<dbReference type="SUPFAM" id="SSF54518">
    <property type="entry name" value="Tubby C-terminal domain-like"/>
    <property type="match status" value="1"/>
</dbReference>
<dbReference type="OrthoDB" id="10265969at2759"/>
<name>A0A8X7PJ55_BRACI</name>
<evidence type="ECO:0000256" key="5">
    <source>
        <dbReference type="ARBA" id="ARBA00023242"/>
    </source>
</evidence>
<dbReference type="PROSITE" id="PS51477">
    <property type="entry name" value="PAH"/>
    <property type="match status" value="2"/>
</dbReference>
<evidence type="ECO:0000256" key="4">
    <source>
        <dbReference type="ARBA" id="ARBA00022737"/>
    </source>
</evidence>
<dbReference type="SUPFAM" id="SSF47762">
    <property type="entry name" value="PAH2 domain"/>
    <property type="match status" value="2"/>
</dbReference>
<dbReference type="GO" id="GO:0003714">
    <property type="term" value="F:transcription corepressor activity"/>
    <property type="evidence" value="ECO:0007669"/>
    <property type="project" value="InterPro"/>
</dbReference>
<comment type="caution">
    <text evidence="8">The sequence shown here is derived from an EMBL/GenBank/DDBJ whole genome shotgun (WGS) entry which is preliminary data.</text>
</comment>
<comment type="subcellular location">
    <subcellularLocation>
        <location evidence="1 6">Nucleus</location>
    </subcellularLocation>
</comment>
<keyword evidence="4" id="KW-0677">Repeat</keyword>
<dbReference type="GO" id="GO:0000122">
    <property type="term" value="P:negative regulation of transcription by RNA polymerase II"/>
    <property type="evidence" value="ECO:0007669"/>
    <property type="project" value="TreeGrafter"/>
</dbReference>
<dbReference type="AlphaFoldDB" id="A0A8X7PJ55"/>
<dbReference type="InterPro" id="IPR003822">
    <property type="entry name" value="PAH"/>
</dbReference>
<keyword evidence="5 6" id="KW-0539">Nucleus</keyword>
<dbReference type="GO" id="GO:0000785">
    <property type="term" value="C:chromatin"/>
    <property type="evidence" value="ECO:0007669"/>
    <property type="project" value="TreeGrafter"/>
</dbReference>
<feature type="region of interest" description="Disordered" evidence="7">
    <location>
        <begin position="1"/>
        <end position="21"/>
    </location>
</feature>
<evidence type="ECO:0000313" key="9">
    <source>
        <dbReference type="Proteomes" id="UP000886595"/>
    </source>
</evidence>
<dbReference type="InterPro" id="IPR039774">
    <property type="entry name" value="Sin3-like"/>
</dbReference>
<keyword evidence="3" id="KW-0678">Repressor</keyword>
<gene>
    <name evidence="8" type="ORF">Bca52824_081743</name>
</gene>
<evidence type="ECO:0000256" key="6">
    <source>
        <dbReference type="PROSITE-ProRule" id="PRU00810"/>
    </source>
</evidence>
<dbReference type="InterPro" id="IPR038595">
    <property type="entry name" value="LOR_sf"/>
</dbReference>
<feature type="compositionally biased region" description="Basic and acidic residues" evidence="7">
    <location>
        <begin position="235"/>
        <end position="246"/>
    </location>
</feature>
<dbReference type="PANTHER" id="PTHR12346">
    <property type="entry name" value="SIN3B-RELATED"/>
    <property type="match status" value="1"/>
</dbReference>